<dbReference type="EMBL" id="RAHH01000062">
    <property type="protein sequence ID" value="RJT31438.1"/>
    <property type="molecule type" value="Genomic_DNA"/>
</dbReference>
<protein>
    <submittedName>
        <fullName evidence="1">Uncharacterized protein</fullName>
    </submittedName>
</protein>
<sequence>MPHDVQIRNGIFSEKYKESDLFNIIFNESTSKKDLVQKLSLPRVDFLPNFSTNLLSDLGLIPLTNKSVMKLADYPTLFLSPTYTAGRGEKKKIYIDVKVVDLVNIAVNGNEVTYSISIDADYGKVKVSCIEELSSALELTPEELEDVQSRWFLNKGDKNNFFKALNLSPPLSLIITNRVLGGINPPEHEVITDFPEEAVQVLENDNDQKIIYRLEEFLTFILGEKNSTT</sequence>
<name>A0A419N1T2_9GAMM</name>
<dbReference type="AlphaFoldDB" id="A0A419N1T2"/>
<comment type="caution">
    <text evidence="1">The sequence shown here is derived from an EMBL/GenBank/DDBJ whole genome shotgun (WGS) entry which is preliminary data.</text>
</comment>
<accession>A0A419N1T2</accession>
<evidence type="ECO:0000313" key="2">
    <source>
        <dbReference type="Proteomes" id="UP000284908"/>
    </source>
</evidence>
<keyword evidence="2" id="KW-1185">Reference proteome</keyword>
<feature type="non-terminal residue" evidence="1">
    <location>
        <position position="229"/>
    </location>
</feature>
<gene>
    <name evidence="1" type="ORF">D6C13_24975</name>
</gene>
<reference evidence="1 2" key="1">
    <citation type="submission" date="2018-09" db="EMBL/GenBank/DDBJ databases">
        <authorList>
            <person name="Le Fleche-Mateos A."/>
        </authorList>
    </citation>
    <scope>NUCLEOTIDE SEQUENCE [LARGE SCALE GENOMIC DNA]</scope>
    <source>
        <strain evidence="1 2">DSM 27399</strain>
    </source>
</reference>
<proteinExistence type="predicted"/>
<organism evidence="1 2">
    <name type="scientific">Rahnella woolbedingensis</name>
    <dbReference type="NCBI Taxonomy" id="1510574"/>
    <lineage>
        <taxon>Bacteria</taxon>
        <taxon>Pseudomonadati</taxon>
        <taxon>Pseudomonadota</taxon>
        <taxon>Gammaproteobacteria</taxon>
        <taxon>Enterobacterales</taxon>
        <taxon>Yersiniaceae</taxon>
        <taxon>Rahnella</taxon>
    </lineage>
</organism>
<dbReference type="Proteomes" id="UP000284908">
    <property type="component" value="Unassembled WGS sequence"/>
</dbReference>
<evidence type="ECO:0000313" key="1">
    <source>
        <dbReference type="EMBL" id="RJT31438.1"/>
    </source>
</evidence>